<dbReference type="EMBL" id="MH992225">
    <property type="protein sequence ID" value="QAX27012.1"/>
    <property type="molecule type" value="Genomic_DNA"/>
</dbReference>
<feature type="transmembrane region" description="Helical" evidence="1">
    <location>
        <begin position="12"/>
        <end position="34"/>
    </location>
</feature>
<evidence type="ECO:0000313" key="2">
    <source>
        <dbReference type="EMBL" id="QAX27012.1"/>
    </source>
</evidence>
<organism evidence="2">
    <name type="scientific">Babesia sp. Dunhuang</name>
    <dbReference type="NCBI Taxonomy" id="1164853"/>
    <lineage>
        <taxon>Eukaryota</taxon>
        <taxon>Sar</taxon>
        <taxon>Alveolata</taxon>
        <taxon>Apicomplexa</taxon>
        <taxon>Aconoidasida</taxon>
        <taxon>Piroplasmida</taxon>
        <taxon>Babesiidae</taxon>
        <taxon>Babesia</taxon>
    </lineage>
</organism>
<feature type="transmembrane region" description="Helical" evidence="1">
    <location>
        <begin position="101"/>
        <end position="120"/>
    </location>
</feature>
<dbReference type="AlphaFoldDB" id="A0A411ADC8"/>
<evidence type="ECO:0000256" key="1">
    <source>
        <dbReference type="SAM" id="Phobius"/>
    </source>
</evidence>
<keyword evidence="1" id="KW-0812">Transmembrane</keyword>
<accession>A0A411ADC8</accession>
<sequence length="121" mass="14268">MIQLNRIKYLIYLIKALIKVQLESLIYLIVYIILHTYKLIKEFNKKEETIGEKIINYLENHKKLIVHNILLLCIPPVNPLWAILQLYTIISSLICEDINDIYSNAFSIVLNLILCSILKLW</sequence>
<reference evidence="2" key="1">
    <citation type="submission" date="2018-09" db="EMBL/GenBank/DDBJ databases">
        <title>Comparative sequence analysis of Babesia apicoplast genomes of sheep originating from six regions.</title>
        <authorList>
            <person name="Wang X."/>
            <person name="Guan G."/>
        </authorList>
    </citation>
    <scope>NUCLEOTIDE SEQUENCE</scope>
</reference>
<name>A0A411ADC8_9APIC</name>
<protein>
    <submittedName>
        <fullName evidence="2">Uncharacterized protein</fullName>
    </submittedName>
</protein>
<proteinExistence type="predicted"/>
<keyword evidence="1" id="KW-1133">Transmembrane helix</keyword>
<keyword evidence="1" id="KW-0472">Membrane</keyword>
<feature type="transmembrane region" description="Helical" evidence="1">
    <location>
        <begin position="65"/>
        <end position="89"/>
    </location>
</feature>